<keyword evidence="7" id="KW-0472">Membrane</keyword>
<keyword evidence="5 9" id="KW-0067">ATP-binding</keyword>
<evidence type="ECO:0000256" key="5">
    <source>
        <dbReference type="ARBA" id="ARBA00022840"/>
    </source>
</evidence>
<dbReference type="PANTHER" id="PTHR43553:SF24">
    <property type="entry name" value="ENERGY-COUPLING FACTOR TRANSPORTER ATP-BINDING PROTEIN ECFA1"/>
    <property type="match status" value="1"/>
</dbReference>
<keyword evidence="6" id="KW-1278">Translocase</keyword>
<gene>
    <name evidence="9" type="ORF">MOZ64_09770</name>
</gene>
<keyword evidence="2" id="KW-0813">Transport</keyword>
<sequence>MIQINHVNYAYDGVHPVLKNIDHTIASGAKIAILGQNGSGKTTLAKNINRLCQPQSGTVLIDGQSTHHATIAQVSQKVGYIFQNPNDQLFNNRVEKEIQYALYRQKLPEGEIQERTQAALELCQLTAVAQQHPYDLSITMRKFVCIAAIVAMHPNTIILDEPTAGLDQKERALLAHILDVLHDKQVTTLTITHDMDFVANQFNDILVMAHGQIVFEGHPTDFFYDEKLLKEAHIEPPLIVRLMQALAVDQKIITIDQAQAYFGKEIQ</sequence>
<evidence type="ECO:0000256" key="6">
    <source>
        <dbReference type="ARBA" id="ARBA00022967"/>
    </source>
</evidence>
<dbReference type="Proteomes" id="UP001285244">
    <property type="component" value="Unassembled WGS sequence"/>
</dbReference>
<dbReference type="SMART" id="SM00382">
    <property type="entry name" value="AAA"/>
    <property type="match status" value="1"/>
</dbReference>
<keyword evidence="3" id="KW-1003">Cell membrane</keyword>
<evidence type="ECO:0000256" key="3">
    <source>
        <dbReference type="ARBA" id="ARBA00022475"/>
    </source>
</evidence>
<dbReference type="InterPro" id="IPR050095">
    <property type="entry name" value="ECF_ABC_transporter_ATP-bd"/>
</dbReference>
<feature type="domain" description="ABC transporter" evidence="8">
    <location>
        <begin position="2"/>
        <end position="235"/>
    </location>
</feature>
<dbReference type="EMBL" id="JALBUS010000018">
    <property type="protein sequence ID" value="MDX8418118.1"/>
    <property type="molecule type" value="Genomic_DNA"/>
</dbReference>
<comment type="similarity">
    <text evidence="1">Belongs to the ABC transporter superfamily.</text>
</comment>
<evidence type="ECO:0000256" key="2">
    <source>
        <dbReference type="ARBA" id="ARBA00022448"/>
    </source>
</evidence>
<dbReference type="InterPro" id="IPR027417">
    <property type="entry name" value="P-loop_NTPase"/>
</dbReference>
<dbReference type="InterPro" id="IPR003439">
    <property type="entry name" value="ABC_transporter-like_ATP-bd"/>
</dbReference>
<dbReference type="Gene3D" id="3.40.50.300">
    <property type="entry name" value="P-loop containing nucleotide triphosphate hydrolases"/>
    <property type="match status" value="1"/>
</dbReference>
<accession>A0ABU4WPD1</accession>
<protein>
    <submittedName>
        <fullName evidence="9">Energy-coupling factor ABC transporter ATP-binding protein</fullName>
    </submittedName>
</protein>
<name>A0ABU4WPD1_9FIRM</name>
<keyword evidence="4" id="KW-0547">Nucleotide-binding</keyword>
<comment type="caution">
    <text evidence="9">The sequence shown here is derived from an EMBL/GenBank/DDBJ whole genome shotgun (WGS) entry which is preliminary data.</text>
</comment>
<evidence type="ECO:0000313" key="9">
    <source>
        <dbReference type="EMBL" id="MDX8418118.1"/>
    </source>
</evidence>
<organism evidence="9 10">
    <name type="scientific">Absicoccus intestinalis</name>
    <dbReference type="NCBI Taxonomy" id="2926319"/>
    <lineage>
        <taxon>Bacteria</taxon>
        <taxon>Bacillati</taxon>
        <taxon>Bacillota</taxon>
        <taxon>Erysipelotrichia</taxon>
        <taxon>Erysipelotrichales</taxon>
        <taxon>Erysipelotrichaceae</taxon>
        <taxon>Absicoccus</taxon>
    </lineage>
</organism>
<keyword evidence="10" id="KW-1185">Reference proteome</keyword>
<dbReference type="PROSITE" id="PS50893">
    <property type="entry name" value="ABC_TRANSPORTER_2"/>
    <property type="match status" value="1"/>
</dbReference>
<proteinExistence type="inferred from homology"/>
<evidence type="ECO:0000256" key="7">
    <source>
        <dbReference type="ARBA" id="ARBA00023136"/>
    </source>
</evidence>
<evidence type="ECO:0000259" key="8">
    <source>
        <dbReference type="PROSITE" id="PS50893"/>
    </source>
</evidence>
<evidence type="ECO:0000256" key="1">
    <source>
        <dbReference type="ARBA" id="ARBA00005417"/>
    </source>
</evidence>
<evidence type="ECO:0000313" key="10">
    <source>
        <dbReference type="Proteomes" id="UP001285244"/>
    </source>
</evidence>
<dbReference type="CDD" id="cd03225">
    <property type="entry name" value="ABC_cobalt_CbiO_domain1"/>
    <property type="match status" value="1"/>
</dbReference>
<dbReference type="InterPro" id="IPR015856">
    <property type="entry name" value="ABC_transpr_CbiO/EcfA_su"/>
</dbReference>
<dbReference type="GO" id="GO:0005524">
    <property type="term" value="F:ATP binding"/>
    <property type="evidence" value="ECO:0007669"/>
    <property type="project" value="UniProtKB-KW"/>
</dbReference>
<dbReference type="RefSeq" id="WP_320326368.1">
    <property type="nucleotide sequence ID" value="NZ_JALBUS010000018.1"/>
</dbReference>
<evidence type="ECO:0000256" key="4">
    <source>
        <dbReference type="ARBA" id="ARBA00022741"/>
    </source>
</evidence>
<dbReference type="Pfam" id="PF00005">
    <property type="entry name" value="ABC_tran"/>
    <property type="match status" value="1"/>
</dbReference>
<dbReference type="InterPro" id="IPR003593">
    <property type="entry name" value="AAA+_ATPase"/>
</dbReference>
<reference evidence="9 10" key="1">
    <citation type="submission" date="2022-03" db="EMBL/GenBank/DDBJ databases">
        <title>Novel taxa within the pig intestine.</title>
        <authorList>
            <person name="Wylensek D."/>
            <person name="Bishof K."/>
            <person name="Afrizal A."/>
            <person name="Clavel T."/>
        </authorList>
    </citation>
    <scope>NUCLEOTIDE SEQUENCE [LARGE SCALE GENOMIC DNA]</scope>
    <source>
        <strain evidence="9 10">Cla-KB-P134</strain>
    </source>
</reference>
<dbReference type="SUPFAM" id="SSF52540">
    <property type="entry name" value="P-loop containing nucleoside triphosphate hydrolases"/>
    <property type="match status" value="1"/>
</dbReference>
<dbReference type="PANTHER" id="PTHR43553">
    <property type="entry name" value="HEAVY METAL TRANSPORTER"/>
    <property type="match status" value="1"/>
</dbReference>